<keyword evidence="3" id="KW-1185">Reference proteome</keyword>
<dbReference type="SUPFAM" id="SSF102220">
    <property type="entry name" value="DNA polymerase III psi subunit"/>
    <property type="match status" value="1"/>
</dbReference>
<dbReference type="PIRSF" id="PIRSF029225">
    <property type="entry name" value="DNA_pol_III_psi"/>
    <property type="match status" value="1"/>
</dbReference>
<gene>
    <name evidence="2" type="ORF">PTQ27_04740</name>
</gene>
<dbReference type="Proteomes" id="UP001221909">
    <property type="component" value="Unassembled WGS sequence"/>
</dbReference>
<dbReference type="NCBIfam" id="NF005338">
    <property type="entry name" value="PRK06856.1-4"/>
    <property type="match status" value="1"/>
</dbReference>
<dbReference type="InterPro" id="IPR036654">
    <property type="entry name" value="DNA_pol_III_psi_sf"/>
</dbReference>
<keyword evidence="1" id="KW-0235">DNA replication</keyword>
<dbReference type="Gene3D" id="3.40.50.10220">
    <property type="entry name" value="DNA polymerase III, psi subunit"/>
    <property type="match status" value="1"/>
</dbReference>
<dbReference type="InterPro" id="IPR004615">
    <property type="entry name" value="DNA_pol_III_psi"/>
</dbReference>
<comment type="caution">
    <text evidence="2">The sequence shown here is derived from an EMBL/GenBank/DDBJ whole genome shotgun (WGS) entry which is preliminary data.</text>
</comment>
<dbReference type="Pfam" id="PF03603">
    <property type="entry name" value="DNA_III_psi"/>
    <property type="match status" value="1"/>
</dbReference>
<dbReference type="EMBL" id="JAQSJE010000004">
    <property type="protein sequence ID" value="MDD0823780.1"/>
    <property type="molecule type" value="Genomic_DNA"/>
</dbReference>
<evidence type="ECO:0000313" key="2">
    <source>
        <dbReference type="EMBL" id="MDD0823780.1"/>
    </source>
</evidence>
<comment type="function">
    <text evidence="1">Part of the beta sliding clamp loading complex, which hydrolyzes ATP to load the beta clamp onto primed DNA to form the DNA replication pre-initiation complex. DNA polymerase III is a complex, multichain enzyme responsible for most of the replicative synthesis in bacteria. This DNA polymerase also exhibits 3' to 5' exonuclease activity.</text>
</comment>
<keyword evidence="1 2" id="KW-0808">Transferase</keyword>
<evidence type="ECO:0000313" key="3">
    <source>
        <dbReference type="Proteomes" id="UP001221909"/>
    </source>
</evidence>
<accession>A0ABT5MNN0</accession>
<protein>
    <recommendedName>
        <fullName evidence="1">DNA polymerase III subunit psi</fullName>
    </recommendedName>
</protein>
<keyword evidence="1 2" id="KW-0548">Nucleotidyltransferase</keyword>
<reference evidence="2 3" key="1">
    <citation type="submission" date="2023-02" db="EMBL/GenBank/DDBJ databases">
        <title>Mannheimia cairiniae sp. nov., a novel species of Mannheimia obtained from moscovy ducks (Cairina moschata) and reclassification of Mannheimia ovis as heterotypic synonym of Mannheimia pernigra.</title>
        <authorList>
            <person name="Christensen H."/>
        </authorList>
    </citation>
    <scope>NUCLEOTIDE SEQUENCE [LARGE SCALE GENOMIC DNA]</scope>
    <source>
        <strain evidence="2 3">AT1</strain>
    </source>
</reference>
<dbReference type="GO" id="GO:0003887">
    <property type="term" value="F:DNA-directed DNA polymerase activity"/>
    <property type="evidence" value="ECO:0007669"/>
    <property type="project" value="UniProtKB-EC"/>
</dbReference>
<dbReference type="RefSeq" id="WP_273747642.1">
    <property type="nucleotide sequence ID" value="NZ_JAQSJE010000004.1"/>
</dbReference>
<sequence length="139" mass="16441">MNRRDLLLQEMGISQWVLAKPQVLKGDAQIRLSQSAKLVVVCEEDYQQSRFFADILRVLNLQQNEYQWLNSEQSQRLVFTHSPVFWLIQPETQAVKIAKLFANQTAWQSSCWQELEQAAQKRKLWQQMDTYLQHFGEVV</sequence>
<evidence type="ECO:0000256" key="1">
    <source>
        <dbReference type="PIRNR" id="PIRNR029225"/>
    </source>
</evidence>
<proteinExistence type="predicted"/>
<keyword evidence="1" id="KW-0239">DNA-directed DNA polymerase</keyword>
<name>A0ABT5MNN0_9PAST</name>
<organism evidence="2 3">
    <name type="scientific">Mannheimia cairinae</name>
    <dbReference type="NCBI Taxonomy" id="3025936"/>
    <lineage>
        <taxon>Bacteria</taxon>
        <taxon>Pseudomonadati</taxon>
        <taxon>Pseudomonadota</taxon>
        <taxon>Gammaproteobacteria</taxon>
        <taxon>Pasteurellales</taxon>
        <taxon>Pasteurellaceae</taxon>
        <taxon>Mannheimia</taxon>
    </lineage>
</organism>